<dbReference type="InParanoid" id="C7QI79"/>
<keyword evidence="1" id="KW-0472">Membrane</keyword>
<dbReference type="RefSeq" id="WP_015792853.1">
    <property type="nucleotide sequence ID" value="NC_013131.1"/>
</dbReference>
<evidence type="ECO:0000313" key="2">
    <source>
        <dbReference type="EMBL" id="ACU73124.1"/>
    </source>
</evidence>
<organism evidence="2 3">
    <name type="scientific">Catenulispora acidiphila (strain DSM 44928 / JCM 14897 / NBRC 102108 / NRRL B-24433 / ID139908)</name>
    <dbReference type="NCBI Taxonomy" id="479433"/>
    <lineage>
        <taxon>Bacteria</taxon>
        <taxon>Bacillati</taxon>
        <taxon>Actinomycetota</taxon>
        <taxon>Actinomycetes</taxon>
        <taxon>Catenulisporales</taxon>
        <taxon>Catenulisporaceae</taxon>
        <taxon>Catenulispora</taxon>
    </lineage>
</organism>
<dbReference type="HOGENOM" id="CLU_070328_0_0_11"/>
<dbReference type="Pfam" id="PF07676">
    <property type="entry name" value="PD40"/>
    <property type="match status" value="1"/>
</dbReference>
<evidence type="ECO:0000313" key="3">
    <source>
        <dbReference type="Proteomes" id="UP000000851"/>
    </source>
</evidence>
<accession>C7QI79</accession>
<dbReference type="InterPro" id="IPR011042">
    <property type="entry name" value="6-blade_b-propeller_TolB-like"/>
</dbReference>
<dbReference type="EMBL" id="CP001700">
    <property type="protein sequence ID" value="ACU73124.1"/>
    <property type="molecule type" value="Genomic_DNA"/>
</dbReference>
<dbReference type="SUPFAM" id="SSF82171">
    <property type="entry name" value="DPP6 N-terminal domain-like"/>
    <property type="match status" value="1"/>
</dbReference>
<evidence type="ECO:0000256" key="1">
    <source>
        <dbReference type="SAM" id="Phobius"/>
    </source>
</evidence>
<gene>
    <name evidence="2" type="ordered locus">Caci_4260</name>
</gene>
<dbReference type="InterPro" id="IPR011659">
    <property type="entry name" value="WD40"/>
</dbReference>
<protein>
    <recommendedName>
        <fullName evidence="4">WD40 domain protein beta Propeller</fullName>
    </recommendedName>
</protein>
<feature type="transmembrane region" description="Helical" evidence="1">
    <location>
        <begin position="12"/>
        <end position="32"/>
    </location>
</feature>
<keyword evidence="1" id="KW-0812">Transmembrane</keyword>
<dbReference type="KEGG" id="cai:Caci_4260"/>
<keyword evidence="1" id="KW-1133">Transmembrane helix</keyword>
<reference evidence="2 3" key="1">
    <citation type="journal article" date="2009" name="Stand. Genomic Sci.">
        <title>Complete genome sequence of Catenulispora acidiphila type strain (ID 139908).</title>
        <authorList>
            <person name="Copeland A."/>
            <person name="Lapidus A."/>
            <person name="Glavina Del Rio T."/>
            <person name="Nolan M."/>
            <person name="Lucas S."/>
            <person name="Chen F."/>
            <person name="Tice H."/>
            <person name="Cheng J.F."/>
            <person name="Bruce D."/>
            <person name="Goodwin L."/>
            <person name="Pitluck S."/>
            <person name="Mikhailova N."/>
            <person name="Pati A."/>
            <person name="Ivanova N."/>
            <person name="Mavromatis K."/>
            <person name="Chen A."/>
            <person name="Palaniappan K."/>
            <person name="Chain P."/>
            <person name="Land M."/>
            <person name="Hauser L."/>
            <person name="Chang Y.J."/>
            <person name="Jeffries C.D."/>
            <person name="Chertkov O."/>
            <person name="Brettin T."/>
            <person name="Detter J.C."/>
            <person name="Han C."/>
            <person name="Ali Z."/>
            <person name="Tindall B.J."/>
            <person name="Goker M."/>
            <person name="Bristow J."/>
            <person name="Eisen J.A."/>
            <person name="Markowitz V."/>
            <person name="Hugenholtz P."/>
            <person name="Kyrpides N.C."/>
            <person name="Klenk H.P."/>
        </authorList>
    </citation>
    <scope>NUCLEOTIDE SEQUENCE [LARGE SCALE GENOMIC DNA]</scope>
    <source>
        <strain evidence="3">DSM 44928 / JCM 14897 / NBRC 102108 / NRRL B-24433 / ID139908</strain>
    </source>
</reference>
<keyword evidence="3" id="KW-1185">Reference proteome</keyword>
<dbReference type="OrthoDB" id="9808778at2"/>
<dbReference type="eggNOG" id="COG0823">
    <property type="taxonomic scope" value="Bacteria"/>
</dbReference>
<name>C7QI79_CATAD</name>
<dbReference type="Proteomes" id="UP000000851">
    <property type="component" value="Chromosome"/>
</dbReference>
<proteinExistence type="predicted"/>
<dbReference type="Gene3D" id="2.120.10.30">
    <property type="entry name" value="TolB, C-terminal domain"/>
    <property type="match status" value="1"/>
</dbReference>
<sequence precursor="true">MSISESPHRTKIFLGAVAVLLAIAVGAAVVAYQGRPTARAGVKGAVVLDQSDSLDTGSGYLLYKTTVAGPDFGTLAERKLSADSSGVVGVPTLSNIQCDRSYTASGILLCLRADENLVRVASVEVYDTSLKLIKKVQAAGIPNRARLSADGRMAAWTTFVAGDAYVGPAFSTRTSILDLKTGALTASLESFAVTLQGKPYHAVDENVWGVTFADDNTFYATLGTAGRTWLVRGDVAAHTLTTLTDNVECPSLSPDGTRVVFKKRVSSDAWKMWHLEVLNLATMTETPLAEQRSVDDQAAWLDDHTVMYAVPQSGSSGYDVWSTPADGSGKPVLVAPNAFSPSVTSG</sequence>
<dbReference type="STRING" id="479433.Caci_4260"/>
<dbReference type="AlphaFoldDB" id="C7QI79"/>
<evidence type="ECO:0008006" key="4">
    <source>
        <dbReference type="Google" id="ProtNLM"/>
    </source>
</evidence>